<dbReference type="InterPro" id="IPR004842">
    <property type="entry name" value="SLC12A_fam"/>
</dbReference>
<dbReference type="PANTHER" id="PTHR11827">
    <property type="entry name" value="SOLUTE CARRIER FAMILY 12, CATION COTRANSPORTERS"/>
    <property type="match status" value="1"/>
</dbReference>
<dbReference type="GO" id="GO:0055064">
    <property type="term" value="P:chloride ion homeostasis"/>
    <property type="evidence" value="ECO:0007669"/>
    <property type="project" value="TreeGrafter"/>
</dbReference>
<dbReference type="PANTHER" id="PTHR11827:SF103">
    <property type="entry name" value="SODIUM CHLORIDE COTRANSPORTER 69, ISOFORM E"/>
    <property type="match status" value="1"/>
</dbReference>
<dbReference type="EMBL" id="WIXE01013910">
    <property type="protein sequence ID" value="KAK5974702.1"/>
    <property type="molecule type" value="Genomic_DNA"/>
</dbReference>
<evidence type="ECO:0000256" key="4">
    <source>
        <dbReference type="ARBA" id="ARBA00023136"/>
    </source>
</evidence>
<evidence type="ECO:0000256" key="1">
    <source>
        <dbReference type="ARBA" id="ARBA00004141"/>
    </source>
</evidence>
<dbReference type="Proteomes" id="UP001331761">
    <property type="component" value="Unassembled WGS sequence"/>
</dbReference>
<comment type="caution">
    <text evidence="7">The sequence shown here is derived from an EMBL/GenBank/DDBJ whole genome shotgun (WGS) entry which is preliminary data.</text>
</comment>
<proteinExistence type="predicted"/>
<gene>
    <name evidence="7" type="ORF">GCK32_020024</name>
</gene>
<dbReference type="Gene3D" id="1.20.1740.10">
    <property type="entry name" value="Amino acid/polyamine transporter I"/>
    <property type="match status" value="1"/>
</dbReference>
<evidence type="ECO:0000313" key="8">
    <source>
        <dbReference type="Proteomes" id="UP001331761"/>
    </source>
</evidence>
<dbReference type="GO" id="GO:0055078">
    <property type="term" value="P:sodium ion homeostasis"/>
    <property type="evidence" value="ECO:0007669"/>
    <property type="project" value="TreeGrafter"/>
</dbReference>
<feature type="transmembrane region" description="Helical" evidence="5">
    <location>
        <begin position="74"/>
        <end position="95"/>
    </location>
</feature>
<feature type="transmembrane region" description="Helical" evidence="5">
    <location>
        <begin position="51"/>
        <end position="68"/>
    </location>
</feature>
<evidence type="ECO:0000256" key="3">
    <source>
        <dbReference type="ARBA" id="ARBA00022989"/>
    </source>
</evidence>
<name>A0AAN8IME2_TRICO</name>
<dbReference type="GO" id="GO:0006884">
    <property type="term" value="P:cell volume homeostasis"/>
    <property type="evidence" value="ECO:0007669"/>
    <property type="project" value="TreeGrafter"/>
</dbReference>
<organism evidence="7 8">
    <name type="scientific">Trichostrongylus colubriformis</name>
    <name type="common">Black scour worm</name>
    <dbReference type="NCBI Taxonomy" id="6319"/>
    <lineage>
        <taxon>Eukaryota</taxon>
        <taxon>Metazoa</taxon>
        <taxon>Ecdysozoa</taxon>
        <taxon>Nematoda</taxon>
        <taxon>Chromadorea</taxon>
        <taxon>Rhabditida</taxon>
        <taxon>Rhabditina</taxon>
        <taxon>Rhabditomorpha</taxon>
        <taxon>Strongyloidea</taxon>
        <taxon>Trichostrongylidae</taxon>
        <taxon>Trichostrongylus</taxon>
    </lineage>
</organism>
<evidence type="ECO:0000256" key="2">
    <source>
        <dbReference type="ARBA" id="ARBA00022692"/>
    </source>
</evidence>
<keyword evidence="4 5" id="KW-0472">Membrane</keyword>
<dbReference type="AlphaFoldDB" id="A0AAN8IME2"/>
<keyword evidence="2 5" id="KW-0812">Transmembrane</keyword>
<accession>A0AAN8IME2</accession>
<evidence type="ECO:0000313" key="7">
    <source>
        <dbReference type="EMBL" id="KAK5974702.1"/>
    </source>
</evidence>
<reference evidence="7 8" key="1">
    <citation type="submission" date="2019-10" db="EMBL/GenBank/DDBJ databases">
        <title>Assembly and Annotation for the nematode Trichostrongylus colubriformis.</title>
        <authorList>
            <person name="Martin J."/>
        </authorList>
    </citation>
    <scope>NUCLEOTIDE SEQUENCE [LARGE SCALE GENOMIC DNA]</scope>
    <source>
        <strain evidence="7">G859</strain>
        <tissue evidence="7">Whole worm</tissue>
    </source>
</reference>
<dbReference type="Pfam" id="PF00324">
    <property type="entry name" value="AA_permease"/>
    <property type="match status" value="1"/>
</dbReference>
<evidence type="ECO:0000256" key="5">
    <source>
        <dbReference type="SAM" id="Phobius"/>
    </source>
</evidence>
<keyword evidence="3 5" id="KW-1133">Transmembrane helix</keyword>
<evidence type="ECO:0000259" key="6">
    <source>
        <dbReference type="Pfam" id="PF00324"/>
    </source>
</evidence>
<comment type="subcellular location">
    <subcellularLocation>
        <location evidence="1">Membrane</location>
        <topology evidence="1">Multi-pass membrane protein</topology>
    </subcellularLocation>
</comment>
<dbReference type="GO" id="GO:0008511">
    <property type="term" value="F:sodium:potassium:chloride symporter activity"/>
    <property type="evidence" value="ECO:0007669"/>
    <property type="project" value="TreeGrafter"/>
</dbReference>
<dbReference type="GO" id="GO:0016020">
    <property type="term" value="C:membrane"/>
    <property type="evidence" value="ECO:0007669"/>
    <property type="project" value="UniProtKB-SubCell"/>
</dbReference>
<sequence>MDTNNRAKRSYLSFYQRGLSFCFQAVCTDKIIPTLSYFAKGYGPGNDPRRAYALSFLITVTVVMIGNLNMIAPFISNFFLCAYALVNYACFIACLSQTPDVNWGTSTTATTYKHALNGVMKLTKDEPHVKNYRPQVGLLSVLRMRSRKGK</sequence>
<keyword evidence="8" id="KW-1185">Reference proteome</keyword>
<dbReference type="GO" id="GO:1990573">
    <property type="term" value="P:potassium ion import across plasma membrane"/>
    <property type="evidence" value="ECO:0007669"/>
    <property type="project" value="TreeGrafter"/>
</dbReference>
<dbReference type="InterPro" id="IPR004841">
    <property type="entry name" value="AA-permease/SLC12A_dom"/>
</dbReference>
<dbReference type="GO" id="GO:0055075">
    <property type="term" value="P:potassium ion homeostasis"/>
    <property type="evidence" value="ECO:0007669"/>
    <property type="project" value="TreeGrafter"/>
</dbReference>
<protein>
    <recommendedName>
        <fullName evidence="6">Amino acid permease/ SLC12A domain-containing protein</fullName>
    </recommendedName>
</protein>
<feature type="domain" description="Amino acid permease/ SLC12A" evidence="6">
    <location>
        <begin position="23"/>
        <end position="95"/>
    </location>
</feature>